<protein>
    <submittedName>
        <fullName evidence="2">Uncharacterized protein</fullName>
    </submittedName>
</protein>
<gene>
    <name evidence="2" type="ORF">KJI95_14505</name>
</gene>
<keyword evidence="1" id="KW-0812">Transmembrane</keyword>
<proteinExistence type="predicted"/>
<reference evidence="2 3" key="1">
    <citation type="submission" date="2021-05" db="EMBL/GenBank/DDBJ databases">
        <title>Shewanella sp. JM162201.</title>
        <authorList>
            <person name="Xu S."/>
            <person name="Li A."/>
        </authorList>
    </citation>
    <scope>NUCLEOTIDE SEQUENCE [LARGE SCALE GENOMIC DNA]</scope>
    <source>
        <strain evidence="2 3">JM162201</strain>
    </source>
</reference>
<feature type="transmembrane region" description="Helical" evidence="1">
    <location>
        <begin position="37"/>
        <end position="57"/>
    </location>
</feature>
<name>A0ABS5V5I5_9GAMM</name>
<comment type="caution">
    <text evidence="2">The sequence shown here is derived from an EMBL/GenBank/DDBJ whole genome shotgun (WGS) entry which is preliminary data.</text>
</comment>
<dbReference type="RefSeq" id="WP_214507904.1">
    <property type="nucleotide sequence ID" value="NZ_JAHEPS010000005.1"/>
</dbReference>
<evidence type="ECO:0000256" key="1">
    <source>
        <dbReference type="SAM" id="Phobius"/>
    </source>
</evidence>
<keyword evidence="3" id="KW-1185">Reference proteome</keyword>
<keyword evidence="1" id="KW-0472">Membrane</keyword>
<sequence length="117" mass="12940">MLLKILTTIAILAAVLMLSRRRRPLTPAVSANGLLVRYLSMGLLLTSVLLTAVWLGWRWFDGNQIMQVTISAEEGATQSSYQVRKRDIGESSLVTVDGLVIRLSNRERVTIASSDQP</sequence>
<dbReference type="Proteomes" id="UP001195903">
    <property type="component" value="Unassembled WGS sequence"/>
</dbReference>
<evidence type="ECO:0000313" key="2">
    <source>
        <dbReference type="EMBL" id="MBT1445722.1"/>
    </source>
</evidence>
<accession>A0ABS5V5I5</accession>
<keyword evidence="1" id="KW-1133">Transmembrane helix</keyword>
<evidence type="ECO:0000313" key="3">
    <source>
        <dbReference type="Proteomes" id="UP001195903"/>
    </source>
</evidence>
<organism evidence="2 3">
    <name type="scientific">Shewanella jiangmenensis</name>
    <dbReference type="NCBI Taxonomy" id="2837387"/>
    <lineage>
        <taxon>Bacteria</taxon>
        <taxon>Pseudomonadati</taxon>
        <taxon>Pseudomonadota</taxon>
        <taxon>Gammaproteobacteria</taxon>
        <taxon>Alteromonadales</taxon>
        <taxon>Shewanellaceae</taxon>
        <taxon>Shewanella</taxon>
    </lineage>
</organism>
<dbReference type="EMBL" id="JAHEPS010000005">
    <property type="protein sequence ID" value="MBT1445722.1"/>
    <property type="molecule type" value="Genomic_DNA"/>
</dbReference>